<dbReference type="PROSITE" id="PS50893">
    <property type="entry name" value="ABC_TRANSPORTER_2"/>
    <property type="match status" value="1"/>
</dbReference>
<dbReference type="PANTHER" id="PTHR43023:SF6">
    <property type="entry name" value="INTERMEMBRANE PHOSPHOLIPID TRANSPORT SYSTEM ATP-BINDING PROTEIN MLAF"/>
    <property type="match status" value="1"/>
</dbReference>
<dbReference type="EMBL" id="AEWV01000021">
    <property type="protein sequence ID" value="EGC17313.1"/>
    <property type="molecule type" value="Genomic_DNA"/>
</dbReference>
<dbReference type="PROSITE" id="PS00211">
    <property type="entry name" value="ABC_TRANSPORTER_1"/>
    <property type="match status" value="1"/>
</dbReference>
<keyword evidence="1" id="KW-0813">Transport</keyword>
<comment type="caution">
    <text evidence="6">The sequence shown here is derived from an EMBL/GenBank/DDBJ whole genome shotgun (WGS) entry which is preliminary data.</text>
</comment>
<name>F0EZJ2_9NEIS</name>
<evidence type="ECO:0000313" key="7">
    <source>
        <dbReference type="Proteomes" id="UP000004088"/>
    </source>
</evidence>
<evidence type="ECO:0000259" key="5">
    <source>
        <dbReference type="PROSITE" id="PS50893"/>
    </source>
</evidence>
<keyword evidence="4 6" id="KW-0067">ATP-binding</keyword>
<keyword evidence="3" id="KW-0547">Nucleotide-binding</keyword>
<feature type="domain" description="ABC transporter" evidence="5">
    <location>
        <begin position="36"/>
        <end position="272"/>
    </location>
</feature>
<dbReference type="InterPro" id="IPR003593">
    <property type="entry name" value="AAA+_ATPase"/>
</dbReference>
<keyword evidence="2" id="KW-1003">Cell membrane</keyword>
<organism evidence="6 7">
    <name type="scientific">Kingella denitrificans ATCC 33394</name>
    <dbReference type="NCBI Taxonomy" id="888741"/>
    <lineage>
        <taxon>Bacteria</taxon>
        <taxon>Pseudomonadati</taxon>
        <taxon>Pseudomonadota</taxon>
        <taxon>Betaproteobacteria</taxon>
        <taxon>Neisseriales</taxon>
        <taxon>Neisseriaceae</taxon>
        <taxon>Kingella</taxon>
    </lineage>
</organism>
<sequence>MKVQAAFGFAAPTCKQPAISFNICALFFHEHIMPAIEFQNVVFAYGDRTILKNVNFVIEQGKFAAILGGSGSGKTTMMRLITGQLRPSSGKVLVNGEDLAQFSAQKMQAHRRNMGVLFQHGALFTDLSVEENIMFPMRELTKLPPEVMRDLAVLKLNAVGLHGVEKLMPSELSGGMARRVALARTIALDPQLMLFDEPFTGLDPISLGVIAHLIYRVTKALRSTSVMVTHDVGHSLQLVDQIIFLAHGEILFSGSPDEMVQSDSAWIKQFVGGLPNGPVAFRYPADKDMRETMLGRS</sequence>
<dbReference type="SUPFAM" id="SSF52540">
    <property type="entry name" value="P-loop containing nucleoside triphosphate hydrolases"/>
    <property type="match status" value="1"/>
</dbReference>
<dbReference type="HOGENOM" id="CLU_000604_1_22_4"/>
<proteinExistence type="predicted"/>
<evidence type="ECO:0000256" key="1">
    <source>
        <dbReference type="ARBA" id="ARBA00022448"/>
    </source>
</evidence>
<accession>F0EZJ2</accession>
<evidence type="ECO:0000256" key="4">
    <source>
        <dbReference type="ARBA" id="ARBA00022840"/>
    </source>
</evidence>
<keyword evidence="7" id="KW-1185">Reference proteome</keyword>
<dbReference type="InterPro" id="IPR003439">
    <property type="entry name" value="ABC_transporter-like_ATP-bd"/>
</dbReference>
<protein>
    <submittedName>
        <fullName evidence="6">ABC transporter, ATP-binding protein</fullName>
        <ecNumber evidence="6">3.6.3.-</ecNumber>
    </submittedName>
</protein>
<dbReference type="Pfam" id="PF00005">
    <property type="entry name" value="ABC_tran"/>
    <property type="match status" value="1"/>
</dbReference>
<dbReference type="CDD" id="cd03261">
    <property type="entry name" value="ABC_Org_Solvent_Resistant"/>
    <property type="match status" value="1"/>
</dbReference>
<dbReference type="Gene3D" id="3.40.50.300">
    <property type="entry name" value="P-loop containing nucleotide triphosphate hydrolases"/>
    <property type="match status" value="1"/>
</dbReference>
<dbReference type="GO" id="GO:0016887">
    <property type="term" value="F:ATP hydrolysis activity"/>
    <property type="evidence" value="ECO:0007669"/>
    <property type="project" value="InterPro"/>
</dbReference>
<keyword evidence="6" id="KW-0378">Hydrolase</keyword>
<evidence type="ECO:0000256" key="3">
    <source>
        <dbReference type="ARBA" id="ARBA00022741"/>
    </source>
</evidence>
<dbReference type="AlphaFoldDB" id="F0EZJ2"/>
<dbReference type="GO" id="GO:0005524">
    <property type="term" value="F:ATP binding"/>
    <property type="evidence" value="ECO:0007669"/>
    <property type="project" value="UniProtKB-KW"/>
</dbReference>
<gene>
    <name evidence="6" type="primary">ttg2A</name>
    <name evidence="6" type="ORF">HMPREF9098_1329</name>
</gene>
<evidence type="ECO:0000313" key="6">
    <source>
        <dbReference type="EMBL" id="EGC17313.1"/>
    </source>
</evidence>
<dbReference type="InterPro" id="IPR017871">
    <property type="entry name" value="ABC_transporter-like_CS"/>
</dbReference>
<dbReference type="InterPro" id="IPR027417">
    <property type="entry name" value="P-loop_NTPase"/>
</dbReference>
<dbReference type="SMART" id="SM00382">
    <property type="entry name" value="AAA"/>
    <property type="match status" value="1"/>
</dbReference>
<dbReference type="PANTHER" id="PTHR43023">
    <property type="entry name" value="PROTEIN TRIGALACTOSYLDIACYLGLYCEROL 3, CHLOROPLASTIC"/>
    <property type="match status" value="1"/>
</dbReference>
<dbReference type="Proteomes" id="UP000004088">
    <property type="component" value="Unassembled WGS sequence"/>
</dbReference>
<keyword evidence="2" id="KW-0472">Membrane</keyword>
<reference evidence="6 7" key="1">
    <citation type="submission" date="2011-01" db="EMBL/GenBank/DDBJ databases">
        <authorList>
            <person name="Muzny D."/>
            <person name="Qin X."/>
            <person name="Deng J."/>
            <person name="Jiang H."/>
            <person name="Liu Y."/>
            <person name="Qu J."/>
            <person name="Song X.-Z."/>
            <person name="Zhang L."/>
            <person name="Thornton R."/>
            <person name="Coyle M."/>
            <person name="Francisco L."/>
            <person name="Jackson L."/>
            <person name="Javaid M."/>
            <person name="Korchina V."/>
            <person name="Kovar C."/>
            <person name="Mata R."/>
            <person name="Mathew T."/>
            <person name="Ngo R."/>
            <person name="Nguyen L."/>
            <person name="Nguyen N."/>
            <person name="Okwuonu G."/>
            <person name="Ongeri F."/>
            <person name="Pham C."/>
            <person name="Simmons D."/>
            <person name="Wilczek-Boney K."/>
            <person name="Hale W."/>
            <person name="Jakkamsetti A."/>
            <person name="Pham P."/>
            <person name="Ruth R."/>
            <person name="San Lucas F."/>
            <person name="Warren J."/>
            <person name="Zhang J."/>
            <person name="Zhao Z."/>
            <person name="Zhou C."/>
            <person name="Zhu D."/>
            <person name="Lee S."/>
            <person name="Bess C."/>
            <person name="Blankenburg K."/>
            <person name="Forbes L."/>
            <person name="Fu Q."/>
            <person name="Gubbala S."/>
            <person name="Hirani K."/>
            <person name="Jayaseelan J.C."/>
            <person name="Lara F."/>
            <person name="Munidasa M."/>
            <person name="Palculict T."/>
            <person name="Patil S."/>
            <person name="Pu L.-L."/>
            <person name="Saada N."/>
            <person name="Tang L."/>
            <person name="Weissenberger G."/>
            <person name="Zhu Y."/>
            <person name="Hemphill L."/>
            <person name="Shang Y."/>
            <person name="Youmans B."/>
            <person name="Ayvaz T."/>
            <person name="Ross M."/>
            <person name="Santibanez J."/>
            <person name="Aqrawi P."/>
            <person name="Gross S."/>
            <person name="Joshi V."/>
            <person name="Fowler G."/>
            <person name="Nazareth L."/>
            <person name="Reid J."/>
            <person name="Worley K."/>
            <person name="Petrosino J."/>
            <person name="Highlander S."/>
            <person name="Gibbs R."/>
        </authorList>
    </citation>
    <scope>NUCLEOTIDE SEQUENCE [LARGE SCALE GENOMIC DNA]</scope>
    <source>
        <strain evidence="6 7">ATCC 33394</strain>
    </source>
</reference>
<evidence type="ECO:0000256" key="2">
    <source>
        <dbReference type="ARBA" id="ARBA00022475"/>
    </source>
</evidence>
<dbReference type="STRING" id="888741.HMPREF9098_1329"/>
<dbReference type="EC" id="3.6.3.-" evidence="6"/>